<evidence type="ECO:0000313" key="2">
    <source>
        <dbReference type="EMBL" id="SVB59535.1"/>
    </source>
</evidence>
<organism evidence="2">
    <name type="scientific">marine metagenome</name>
    <dbReference type="NCBI Taxonomy" id="408172"/>
    <lineage>
        <taxon>unclassified sequences</taxon>
        <taxon>metagenomes</taxon>
        <taxon>ecological metagenomes</taxon>
    </lineage>
</organism>
<feature type="compositionally biased region" description="Basic residues" evidence="1">
    <location>
        <begin position="45"/>
        <end position="63"/>
    </location>
</feature>
<feature type="non-terminal residue" evidence="2">
    <location>
        <position position="78"/>
    </location>
</feature>
<dbReference type="AlphaFoldDB" id="A0A382FA38"/>
<feature type="region of interest" description="Disordered" evidence="1">
    <location>
        <begin position="1"/>
        <end position="25"/>
    </location>
</feature>
<name>A0A382FA38_9ZZZZ</name>
<gene>
    <name evidence="2" type="ORF">METZ01_LOCUS212389</name>
</gene>
<accession>A0A382FA38</accession>
<feature type="non-terminal residue" evidence="2">
    <location>
        <position position="1"/>
    </location>
</feature>
<evidence type="ECO:0000256" key="1">
    <source>
        <dbReference type="SAM" id="MobiDB-lite"/>
    </source>
</evidence>
<dbReference type="EMBL" id="UINC01048690">
    <property type="protein sequence ID" value="SVB59535.1"/>
    <property type="molecule type" value="Genomic_DNA"/>
</dbReference>
<sequence>TKFNCSLANPDEPKPSATVKPSAPSFKPFKKEEVMRNNLPNALPRWKKKKPNQKRLAKRHQKRPGTMPGLWCVFSFLV</sequence>
<reference evidence="2" key="1">
    <citation type="submission" date="2018-05" db="EMBL/GenBank/DDBJ databases">
        <authorList>
            <person name="Lanie J.A."/>
            <person name="Ng W.-L."/>
            <person name="Kazmierczak K.M."/>
            <person name="Andrzejewski T.M."/>
            <person name="Davidsen T.M."/>
            <person name="Wayne K.J."/>
            <person name="Tettelin H."/>
            <person name="Glass J.I."/>
            <person name="Rusch D."/>
            <person name="Podicherti R."/>
            <person name="Tsui H.-C.T."/>
            <person name="Winkler M.E."/>
        </authorList>
    </citation>
    <scope>NUCLEOTIDE SEQUENCE</scope>
</reference>
<proteinExistence type="predicted"/>
<feature type="region of interest" description="Disordered" evidence="1">
    <location>
        <begin position="39"/>
        <end position="64"/>
    </location>
</feature>
<protein>
    <submittedName>
        <fullName evidence="2">Uncharacterized protein</fullName>
    </submittedName>
</protein>